<dbReference type="GO" id="GO:0016829">
    <property type="term" value="F:lyase activity"/>
    <property type="evidence" value="ECO:0007669"/>
    <property type="project" value="UniProtKB-KW"/>
</dbReference>
<evidence type="ECO:0000256" key="1">
    <source>
        <dbReference type="ARBA" id="ARBA00008136"/>
    </source>
</evidence>
<evidence type="ECO:0000256" key="5">
    <source>
        <dbReference type="ARBA" id="ARBA00023124"/>
    </source>
</evidence>
<reference evidence="9" key="1">
    <citation type="submission" date="2020-06" db="EMBL/GenBank/DDBJ databases">
        <title>Characterization of fructooligosaccharide metabolism and fructooligosaccharide-degrading enzymes in human commensal butyrate producers.</title>
        <authorList>
            <person name="Tanno H."/>
            <person name="Fujii T."/>
            <person name="Hirano K."/>
            <person name="Maeno S."/>
            <person name="Tonozuka T."/>
            <person name="Sakamoto M."/>
            <person name="Ohkuma M."/>
            <person name="Tochio T."/>
            <person name="Endo A."/>
        </authorList>
    </citation>
    <scope>NUCLEOTIDE SEQUENCE</scope>
    <source>
        <strain evidence="9">JCM 17466</strain>
    </source>
</reference>
<dbReference type="InterPro" id="IPR036590">
    <property type="entry name" value="SRAP-like"/>
</dbReference>
<dbReference type="GO" id="GO:0008233">
    <property type="term" value="F:peptidase activity"/>
    <property type="evidence" value="ECO:0007669"/>
    <property type="project" value="UniProtKB-KW"/>
</dbReference>
<evidence type="ECO:0000256" key="7">
    <source>
        <dbReference type="ARBA" id="ARBA00023239"/>
    </source>
</evidence>
<comment type="caution">
    <text evidence="9">The sequence shown here is derived from an EMBL/GenBank/DDBJ whole genome shotgun (WGS) entry which is preliminary data.</text>
</comment>
<dbReference type="InterPro" id="IPR003738">
    <property type="entry name" value="SRAP"/>
</dbReference>
<dbReference type="EMBL" id="BLYI01000023">
    <property type="protein sequence ID" value="GFO84530.1"/>
    <property type="molecule type" value="Genomic_DNA"/>
</dbReference>
<evidence type="ECO:0000256" key="3">
    <source>
        <dbReference type="ARBA" id="ARBA00022763"/>
    </source>
</evidence>
<comment type="similarity">
    <text evidence="1 8">Belongs to the SOS response-associated peptidase family.</text>
</comment>
<proteinExistence type="inferred from homology"/>
<evidence type="ECO:0000256" key="8">
    <source>
        <dbReference type="RuleBase" id="RU364100"/>
    </source>
</evidence>
<dbReference type="Proteomes" id="UP000613208">
    <property type="component" value="Unassembled WGS sequence"/>
</dbReference>
<dbReference type="PANTHER" id="PTHR13604:SF0">
    <property type="entry name" value="ABASIC SITE PROCESSING PROTEIN HMCES"/>
    <property type="match status" value="1"/>
</dbReference>
<dbReference type="Gene3D" id="3.90.1680.10">
    <property type="entry name" value="SOS response associated peptidase-like"/>
    <property type="match status" value="1"/>
</dbReference>
<dbReference type="Pfam" id="PF02586">
    <property type="entry name" value="SRAP"/>
    <property type="match status" value="1"/>
</dbReference>
<keyword evidence="3" id="KW-0227">DNA damage</keyword>
<keyword evidence="6" id="KW-0238">DNA-binding</keyword>
<sequence length="193" mass="22644">MCGRYYVDDETAREIEKLVRDLDRKLQIERTGDVFPSQNAMILKGEGNHLAAEQMKWGFPGFEKGKLLINARAESVLERRTFQDSVQHRRCIIPARGFYEWNKSKEKFSYERKDAPVLFMAGCYNWYEDQVRFVILTTEANPSVAPVHNRMPLILEPEELKDWVLDDGATEYLLHKTPVLLEAHAEYEQMRLF</sequence>
<dbReference type="AlphaFoldDB" id="A0A916Q8C9"/>
<evidence type="ECO:0000256" key="2">
    <source>
        <dbReference type="ARBA" id="ARBA00022670"/>
    </source>
</evidence>
<organism evidence="9 10">
    <name type="scientific">Anaerostipes butyraticus</name>
    <dbReference type="NCBI Taxonomy" id="645466"/>
    <lineage>
        <taxon>Bacteria</taxon>
        <taxon>Bacillati</taxon>
        <taxon>Bacillota</taxon>
        <taxon>Clostridia</taxon>
        <taxon>Lachnospirales</taxon>
        <taxon>Lachnospiraceae</taxon>
        <taxon>Anaerostipes</taxon>
    </lineage>
</organism>
<evidence type="ECO:0000256" key="6">
    <source>
        <dbReference type="ARBA" id="ARBA00023125"/>
    </source>
</evidence>
<keyword evidence="2 8" id="KW-0645">Protease</keyword>
<dbReference type="RefSeq" id="WP_201310250.1">
    <property type="nucleotide sequence ID" value="NZ_BLYI01000023.1"/>
</dbReference>
<dbReference type="GO" id="GO:0003697">
    <property type="term" value="F:single-stranded DNA binding"/>
    <property type="evidence" value="ECO:0007669"/>
    <property type="project" value="InterPro"/>
</dbReference>
<keyword evidence="7" id="KW-0456">Lyase</keyword>
<gene>
    <name evidence="9" type="ORF">ANBU17_08770</name>
</gene>
<protein>
    <recommendedName>
        <fullName evidence="8">Abasic site processing protein</fullName>
        <ecNumber evidence="8">3.4.-.-</ecNumber>
    </recommendedName>
</protein>
<evidence type="ECO:0000313" key="9">
    <source>
        <dbReference type="EMBL" id="GFO84530.1"/>
    </source>
</evidence>
<dbReference type="PANTHER" id="PTHR13604">
    <property type="entry name" value="DC12-RELATED"/>
    <property type="match status" value="1"/>
</dbReference>
<accession>A0A916Q8C9</accession>
<keyword evidence="4 8" id="KW-0378">Hydrolase</keyword>
<dbReference type="GO" id="GO:0006508">
    <property type="term" value="P:proteolysis"/>
    <property type="evidence" value="ECO:0007669"/>
    <property type="project" value="UniProtKB-KW"/>
</dbReference>
<dbReference type="SUPFAM" id="SSF143081">
    <property type="entry name" value="BB1717-like"/>
    <property type="match status" value="1"/>
</dbReference>
<evidence type="ECO:0000313" key="10">
    <source>
        <dbReference type="Proteomes" id="UP000613208"/>
    </source>
</evidence>
<dbReference type="EC" id="3.4.-.-" evidence="8"/>
<keyword evidence="5" id="KW-0190">Covalent protein-DNA linkage</keyword>
<keyword evidence="10" id="KW-1185">Reference proteome</keyword>
<name>A0A916Q8C9_9FIRM</name>
<evidence type="ECO:0000256" key="4">
    <source>
        <dbReference type="ARBA" id="ARBA00022801"/>
    </source>
</evidence>
<dbReference type="GO" id="GO:0106300">
    <property type="term" value="P:protein-DNA covalent cross-linking repair"/>
    <property type="evidence" value="ECO:0007669"/>
    <property type="project" value="InterPro"/>
</dbReference>